<evidence type="ECO:0000313" key="3">
    <source>
        <dbReference type="EMBL" id="GAC30373.1"/>
    </source>
</evidence>
<feature type="domain" description="Antitoxin Xre-like helix-turn-helix" evidence="2">
    <location>
        <begin position="13"/>
        <end position="71"/>
    </location>
</feature>
<dbReference type="Proteomes" id="UP000006251">
    <property type="component" value="Unassembled WGS sequence"/>
</dbReference>
<evidence type="ECO:0000259" key="2">
    <source>
        <dbReference type="Pfam" id="PF20432"/>
    </source>
</evidence>
<feature type="domain" description="Antitoxin Xre/MbcA/ParS-like toxin-binding" evidence="1">
    <location>
        <begin position="77"/>
        <end position="128"/>
    </location>
</feature>
<gene>
    <name evidence="3" type="ORF">GPAL_3527</name>
</gene>
<dbReference type="NCBIfam" id="TIGR02293">
    <property type="entry name" value="TAS_TIGR02293"/>
    <property type="match status" value="1"/>
</dbReference>
<dbReference type="OrthoDB" id="8595277at2"/>
<dbReference type="InterPro" id="IPR011979">
    <property type="entry name" value="Antitox_Xre"/>
</dbReference>
<dbReference type="EMBL" id="BAEQ01000055">
    <property type="protein sequence ID" value="GAC30373.1"/>
    <property type="molecule type" value="Genomic_DNA"/>
</dbReference>
<name>K6ZNB6_9ALTE</name>
<accession>K6ZNB6</accession>
<dbReference type="STRING" id="1121922.GCA_000428905_00881"/>
<evidence type="ECO:0000313" key="4">
    <source>
        <dbReference type="Proteomes" id="UP000006251"/>
    </source>
</evidence>
<organism evidence="3 4">
    <name type="scientific">Brumicola pallidula DSM 14239 = ACAM 615</name>
    <dbReference type="NCBI Taxonomy" id="1121922"/>
    <lineage>
        <taxon>Bacteria</taxon>
        <taxon>Pseudomonadati</taxon>
        <taxon>Pseudomonadota</taxon>
        <taxon>Gammaproteobacteria</taxon>
        <taxon>Alteromonadales</taxon>
        <taxon>Alteromonadaceae</taxon>
        <taxon>Brumicola</taxon>
    </lineage>
</organism>
<comment type="caution">
    <text evidence="3">The sequence shown here is derived from an EMBL/GenBank/DDBJ whole genome shotgun (WGS) entry which is preliminary data.</text>
</comment>
<evidence type="ECO:0000259" key="1">
    <source>
        <dbReference type="Pfam" id="PF09722"/>
    </source>
</evidence>
<dbReference type="RefSeq" id="WP_006014352.1">
    <property type="nucleotide sequence ID" value="NZ_BAEQ01000055.1"/>
</dbReference>
<dbReference type="InterPro" id="IPR024467">
    <property type="entry name" value="Xre/MbcA/ParS-like_toxin-bd"/>
</dbReference>
<reference evidence="4" key="1">
    <citation type="journal article" date="2014" name="Environ. Microbiol.">
        <title>Comparative genomics of the marine bacterial genus Glaciecola reveals the high degree of genomic diversity and genomic characteristic for cold adaptation.</title>
        <authorList>
            <person name="Qin Q.L."/>
            <person name="Xie B.B."/>
            <person name="Yu Y."/>
            <person name="Shu Y.L."/>
            <person name="Rong J.C."/>
            <person name="Zhang Y.J."/>
            <person name="Zhao D.L."/>
            <person name="Chen X.L."/>
            <person name="Zhang X.Y."/>
            <person name="Chen B."/>
            <person name="Zhou B.C."/>
            <person name="Zhang Y.Z."/>
        </authorList>
    </citation>
    <scope>NUCLEOTIDE SEQUENCE [LARGE SCALE GENOMIC DNA]</scope>
    <source>
        <strain evidence="4">ACAM 615</strain>
    </source>
</reference>
<dbReference type="Pfam" id="PF09722">
    <property type="entry name" value="Xre_MbcA_ParS_C"/>
    <property type="match status" value="1"/>
</dbReference>
<protein>
    <submittedName>
        <fullName evidence="3">Uncharacterized protein</fullName>
    </submittedName>
</protein>
<dbReference type="GO" id="GO:0003677">
    <property type="term" value="F:DNA binding"/>
    <property type="evidence" value="ECO:0007669"/>
    <property type="project" value="InterPro"/>
</dbReference>
<sequence>MLKLGIPSRGLALHFAINNGLSYDIFLHFAELTRLDKRELAASLSIALATLHRRAKSGHFKNSESDNLYRFTHVLVAAIDLFEGNNDDAITWLQSDIEAIGGNRPLDMLSTSAGCDAVKDIIGRQKHGVFA</sequence>
<proteinExistence type="predicted"/>
<keyword evidence="4" id="KW-1185">Reference proteome</keyword>
<dbReference type="InterPro" id="IPR046847">
    <property type="entry name" value="Xre-like_HTH"/>
</dbReference>
<dbReference type="Pfam" id="PF20432">
    <property type="entry name" value="Xre-like-HTH"/>
    <property type="match status" value="1"/>
</dbReference>
<dbReference type="AlphaFoldDB" id="K6ZNB6"/>